<dbReference type="EMBL" id="WUUU01000015">
    <property type="protein sequence ID" value="MXR19783.1"/>
    <property type="molecule type" value="Genomic_DNA"/>
</dbReference>
<evidence type="ECO:0000256" key="1">
    <source>
        <dbReference type="SAM" id="MobiDB-lite"/>
    </source>
</evidence>
<dbReference type="InterPro" id="IPR006311">
    <property type="entry name" value="TAT_signal"/>
</dbReference>
<feature type="compositionally biased region" description="Basic and acidic residues" evidence="1">
    <location>
        <begin position="107"/>
        <end position="127"/>
    </location>
</feature>
<dbReference type="PROSITE" id="PS51318">
    <property type="entry name" value="TAT"/>
    <property type="match status" value="1"/>
</dbReference>
<dbReference type="Proteomes" id="UP000471521">
    <property type="component" value="Unassembled WGS sequence"/>
</dbReference>
<gene>
    <name evidence="2" type="ORF">GRX66_03885</name>
</gene>
<sequence>MKYTRRRLLSAAGVGVAFGTALTAFSGDTVAYQSSTTVGDDVEVRVEWRETYNGSVVESGDESAEGPVLHVGNAQPGDSGSLAFRVAPETAGGARVTFSLSVTENAENGRNEPERKADDDTPSRGELGDAVDVSVWYDTGAFGVSELGGCDGDQSTAETTLVDGSLLDADDALANGVRLGGDCLSGDEGVCLGLEWSLPASSGNAIQGDSVETDLSFTVEPCDSP</sequence>
<evidence type="ECO:0000313" key="2">
    <source>
        <dbReference type="EMBL" id="MXR19783.1"/>
    </source>
</evidence>
<feature type="region of interest" description="Disordered" evidence="1">
    <location>
        <begin position="103"/>
        <end position="127"/>
    </location>
</feature>
<name>A0A6B0SJS9_9EURY</name>
<accession>A0A6B0SJS9</accession>
<proteinExistence type="predicted"/>
<organism evidence="2 3">
    <name type="scientific">Halobacterium bonnevillei</name>
    <dbReference type="NCBI Taxonomy" id="2692200"/>
    <lineage>
        <taxon>Archaea</taxon>
        <taxon>Methanobacteriati</taxon>
        <taxon>Methanobacteriota</taxon>
        <taxon>Stenosarchaea group</taxon>
        <taxon>Halobacteria</taxon>
        <taxon>Halobacteriales</taxon>
        <taxon>Halobacteriaceae</taxon>
        <taxon>Halobacterium</taxon>
    </lineage>
</organism>
<dbReference type="AlphaFoldDB" id="A0A6B0SJS9"/>
<protein>
    <submittedName>
        <fullName evidence="2">Uncharacterized protein</fullName>
    </submittedName>
</protein>
<comment type="caution">
    <text evidence="2">The sequence shown here is derived from an EMBL/GenBank/DDBJ whole genome shotgun (WGS) entry which is preliminary data.</text>
</comment>
<reference evidence="2 3" key="1">
    <citation type="submission" date="2019-12" db="EMBL/GenBank/DDBJ databases">
        <title>Isolation and characterization of three novel carbon monoxide-oxidizing members of Halobacteria from salione crusts and soils.</title>
        <authorList>
            <person name="Myers M.R."/>
            <person name="King G.M."/>
        </authorList>
    </citation>
    <scope>NUCLEOTIDE SEQUENCE [LARGE SCALE GENOMIC DNA]</scope>
    <source>
        <strain evidence="2 3">PCN9</strain>
    </source>
</reference>
<dbReference type="OrthoDB" id="202775at2157"/>
<keyword evidence="3" id="KW-1185">Reference proteome</keyword>
<evidence type="ECO:0000313" key="3">
    <source>
        <dbReference type="Proteomes" id="UP000471521"/>
    </source>
</evidence>
<dbReference type="RefSeq" id="WP_159525357.1">
    <property type="nucleotide sequence ID" value="NZ_WUUU01000015.1"/>
</dbReference>